<dbReference type="InterPro" id="IPR010998">
    <property type="entry name" value="Integrase_recombinase_N"/>
</dbReference>
<keyword evidence="5" id="KW-1185">Reference proteome</keyword>
<name>A0ABW0ZS71_9ACTN</name>
<dbReference type="InterPro" id="IPR044068">
    <property type="entry name" value="CB"/>
</dbReference>
<gene>
    <name evidence="4" type="ORF">ACFPZN_03775</name>
</gene>
<keyword evidence="1 2" id="KW-0238">DNA-binding</keyword>
<reference evidence="5" key="1">
    <citation type="journal article" date="2019" name="Int. J. Syst. Evol. Microbiol.">
        <title>The Global Catalogue of Microorganisms (GCM) 10K type strain sequencing project: providing services to taxonomists for standard genome sequencing and annotation.</title>
        <authorList>
            <consortium name="The Broad Institute Genomics Platform"/>
            <consortium name="The Broad Institute Genome Sequencing Center for Infectious Disease"/>
            <person name="Wu L."/>
            <person name="Ma J."/>
        </authorList>
    </citation>
    <scope>NUCLEOTIDE SEQUENCE [LARGE SCALE GENOMIC DNA]</scope>
    <source>
        <strain evidence="5">KCTC 42087</strain>
    </source>
</reference>
<evidence type="ECO:0000256" key="1">
    <source>
        <dbReference type="ARBA" id="ARBA00023125"/>
    </source>
</evidence>
<dbReference type="Proteomes" id="UP001596074">
    <property type="component" value="Unassembled WGS sequence"/>
</dbReference>
<dbReference type="RefSeq" id="WP_378280449.1">
    <property type="nucleotide sequence ID" value="NZ_JBHSON010000004.1"/>
</dbReference>
<organism evidence="4 5">
    <name type="scientific">Actinomadura rugatobispora</name>
    <dbReference type="NCBI Taxonomy" id="1994"/>
    <lineage>
        <taxon>Bacteria</taxon>
        <taxon>Bacillati</taxon>
        <taxon>Actinomycetota</taxon>
        <taxon>Actinomycetes</taxon>
        <taxon>Streptosporangiales</taxon>
        <taxon>Thermomonosporaceae</taxon>
        <taxon>Actinomadura</taxon>
    </lineage>
</organism>
<evidence type="ECO:0000313" key="5">
    <source>
        <dbReference type="Proteomes" id="UP001596074"/>
    </source>
</evidence>
<evidence type="ECO:0000256" key="2">
    <source>
        <dbReference type="PROSITE-ProRule" id="PRU01248"/>
    </source>
</evidence>
<dbReference type="InterPro" id="IPR011010">
    <property type="entry name" value="DNA_brk_join_enz"/>
</dbReference>
<accession>A0ABW0ZS71</accession>
<dbReference type="PROSITE" id="PS51900">
    <property type="entry name" value="CB"/>
    <property type="match status" value="1"/>
</dbReference>
<dbReference type="Gene3D" id="1.10.150.130">
    <property type="match status" value="1"/>
</dbReference>
<comment type="caution">
    <text evidence="4">The sequence shown here is derived from an EMBL/GenBank/DDBJ whole genome shotgun (WGS) entry which is preliminary data.</text>
</comment>
<evidence type="ECO:0000259" key="3">
    <source>
        <dbReference type="PROSITE" id="PS51900"/>
    </source>
</evidence>
<dbReference type="SUPFAM" id="SSF56349">
    <property type="entry name" value="DNA breaking-rejoining enzymes"/>
    <property type="match status" value="1"/>
</dbReference>
<evidence type="ECO:0000313" key="4">
    <source>
        <dbReference type="EMBL" id="MFC5744729.1"/>
    </source>
</evidence>
<protein>
    <recommendedName>
        <fullName evidence="3">Core-binding (CB) domain-containing protein</fullName>
    </recommendedName>
</protein>
<dbReference type="EMBL" id="JBHSON010000004">
    <property type="protein sequence ID" value="MFC5744729.1"/>
    <property type="molecule type" value="Genomic_DNA"/>
</dbReference>
<proteinExistence type="predicted"/>
<feature type="domain" description="Core-binding (CB)" evidence="3">
    <location>
        <begin position="1"/>
        <end position="85"/>
    </location>
</feature>
<sequence>MGQWLARWLREHPGAASTVAGYFGHIRLYLAPHLGGLLLGELTVEHVRGMFAAIVHDHQAQGRPIRQATVNRIRSTLRSALNTALREGLIAENPAARRPRAVVWTDARVDGPGSGLRWQCGPQSRRCVPACDRRAPSLRRLSSDRAAWAAAW</sequence>